<feature type="transmembrane region" description="Helical" evidence="1">
    <location>
        <begin position="55"/>
        <end position="75"/>
    </location>
</feature>
<feature type="transmembrane region" description="Helical" evidence="1">
    <location>
        <begin position="164"/>
        <end position="184"/>
    </location>
</feature>
<gene>
    <name evidence="3" type="ORF">COU11_00070</name>
</gene>
<evidence type="ECO:0000313" key="4">
    <source>
        <dbReference type="Proteomes" id="UP000229526"/>
    </source>
</evidence>
<accession>A0A2H0UPA6</accession>
<dbReference type="EMBL" id="PFBD01000001">
    <property type="protein sequence ID" value="PIR87496.1"/>
    <property type="molecule type" value="Genomic_DNA"/>
</dbReference>
<evidence type="ECO:0000256" key="1">
    <source>
        <dbReference type="SAM" id="Phobius"/>
    </source>
</evidence>
<reference evidence="4" key="1">
    <citation type="submission" date="2017-09" db="EMBL/GenBank/DDBJ databases">
        <title>Depth-based differentiation of microbial function through sediment-hosted aquifers and enrichment of novel symbionts in the deep terrestrial subsurface.</title>
        <authorList>
            <person name="Probst A.J."/>
            <person name="Ladd B."/>
            <person name="Jarett J.K."/>
            <person name="Geller-Mcgrath D.E."/>
            <person name="Sieber C.M.K."/>
            <person name="Emerson J.B."/>
            <person name="Anantharaman K."/>
            <person name="Thomas B.C."/>
            <person name="Malmstrom R."/>
            <person name="Stieglmeier M."/>
            <person name="Klingl A."/>
            <person name="Woyke T."/>
            <person name="Ryan C.M."/>
            <person name="Banfield J.F."/>
        </authorList>
    </citation>
    <scope>NUCLEOTIDE SEQUENCE [LARGE SCALE GENOMIC DNA]</scope>
</reference>
<name>A0A2H0UPA6_9BACT</name>
<dbReference type="Pfam" id="PF18920">
    <property type="entry name" value="DUF5671"/>
    <property type="match status" value="1"/>
</dbReference>
<sequence>MKTQNTPRDFFLYLFSTAAIYYIAISTITLLWQYINYWFPDQNLNYYRSFDITAGPMRWAVASLIIVFPVYVYVMRWLGKDLDKHPEKREWSVRRWLIYITLFITGATVLGDLVTVVYQYLGGDFTTTFALKALAVLIVASAVFKYYYFNLRREPGTAEGMRKAIIWASSVFIAIIVIGAFFVFGSPATARLRLQDQDRVNHLEVIQSQLLYRWQVSDELPQTLSELEDPLVGFRAPADPVTGEPYEYTKTGGLSFELCATFALPASEQSQSYPKPIMRDMAVSEMGDFWTHDAGRQCFTRTIDPELYPKR</sequence>
<keyword evidence="1" id="KW-0812">Transmembrane</keyword>
<dbReference type="InterPro" id="IPR043728">
    <property type="entry name" value="DUF5671"/>
</dbReference>
<dbReference type="AlphaFoldDB" id="A0A2H0UPA6"/>
<keyword evidence="1" id="KW-0472">Membrane</keyword>
<feature type="transmembrane region" description="Helical" evidence="1">
    <location>
        <begin position="96"/>
        <end position="121"/>
    </location>
</feature>
<proteinExistence type="predicted"/>
<dbReference type="Proteomes" id="UP000229526">
    <property type="component" value="Unassembled WGS sequence"/>
</dbReference>
<evidence type="ECO:0000313" key="3">
    <source>
        <dbReference type="EMBL" id="PIR87496.1"/>
    </source>
</evidence>
<feature type="transmembrane region" description="Helical" evidence="1">
    <location>
        <begin position="12"/>
        <end position="35"/>
    </location>
</feature>
<comment type="caution">
    <text evidence="3">The sequence shown here is derived from an EMBL/GenBank/DDBJ whole genome shotgun (WGS) entry which is preliminary data.</text>
</comment>
<feature type="transmembrane region" description="Helical" evidence="1">
    <location>
        <begin position="127"/>
        <end position="148"/>
    </location>
</feature>
<keyword evidence="1" id="KW-1133">Transmembrane helix</keyword>
<organism evidence="3 4">
    <name type="scientific">Candidatus Harrisonbacteria bacterium CG10_big_fil_rev_8_21_14_0_10_49_15</name>
    <dbReference type="NCBI Taxonomy" id="1974587"/>
    <lineage>
        <taxon>Bacteria</taxon>
        <taxon>Candidatus Harrisoniibacteriota</taxon>
    </lineage>
</organism>
<protein>
    <recommendedName>
        <fullName evidence="2">DUF5671 domain-containing protein</fullName>
    </recommendedName>
</protein>
<feature type="domain" description="DUF5671" evidence="2">
    <location>
        <begin position="9"/>
        <end position="141"/>
    </location>
</feature>
<evidence type="ECO:0000259" key="2">
    <source>
        <dbReference type="Pfam" id="PF18920"/>
    </source>
</evidence>